<protein>
    <submittedName>
        <fullName evidence="2">Uncharacterized protein</fullName>
    </submittedName>
</protein>
<name>A0AAW1DIY6_9HEMI</name>
<gene>
    <name evidence="2" type="ORF">O3M35_005252</name>
</gene>
<comment type="caution">
    <text evidence="2">The sequence shown here is derived from an EMBL/GenBank/DDBJ whole genome shotgun (WGS) entry which is preliminary data.</text>
</comment>
<organism evidence="2 3">
    <name type="scientific">Rhynocoris fuscipes</name>
    <dbReference type="NCBI Taxonomy" id="488301"/>
    <lineage>
        <taxon>Eukaryota</taxon>
        <taxon>Metazoa</taxon>
        <taxon>Ecdysozoa</taxon>
        <taxon>Arthropoda</taxon>
        <taxon>Hexapoda</taxon>
        <taxon>Insecta</taxon>
        <taxon>Pterygota</taxon>
        <taxon>Neoptera</taxon>
        <taxon>Paraneoptera</taxon>
        <taxon>Hemiptera</taxon>
        <taxon>Heteroptera</taxon>
        <taxon>Panheteroptera</taxon>
        <taxon>Cimicomorpha</taxon>
        <taxon>Reduviidae</taxon>
        <taxon>Harpactorinae</taxon>
        <taxon>Harpactorini</taxon>
        <taxon>Rhynocoris</taxon>
    </lineage>
</organism>
<reference evidence="2 3" key="1">
    <citation type="submission" date="2022-12" db="EMBL/GenBank/DDBJ databases">
        <title>Chromosome-level genome assembly of true bugs.</title>
        <authorList>
            <person name="Ma L."/>
            <person name="Li H."/>
        </authorList>
    </citation>
    <scope>NUCLEOTIDE SEQUENCE [LARGE SCALE GENOMIC DNA]</scope>
    <source>
        <strain evidence="2">Lab_2022b</strain>
    </source>
</reference>
<feature type="region of interest" description="Disordered" evidence="1">
    <location>
        <begin position="1"/>
        <end position="22"/>
    </location>
</feature>
<keyword evidence="3" id="KW-1185">Reference proteome</keyword>
<accession>A0AAW1DIY6</accession>
<proteinExistence type="predicted"/>
<evidence type="ECO:0000313" key="3">
    <source>
        <dbReference type="Proteomes" id="UP001461498"/>
    </source>
</evidence>
<dbReference type="EMBL" id="JAPXFL010000002">
    <property type="protein sequence ID" value="KAK9510472.1"/>
    <property type="molecule type" value="Genomic_DNA"/>
</dbReference>
<dbReference type="SUPFAM" id="SSF58113">
    <property type="entry name" value="Apolipoprotein A-I"/>
    <property type="match status" value="1"/>
</dbReference>
<evidence type="ECO:0000256" key="1">
    <source>
        <dbReference type="SAM" id="MobiDB-lite"/>
    </source>
</evidence>
<dbReference type="Proteomes" id="UP001461498">
    <property type="component" value="Unassembled WGS sequence"/>
</dbReference>
<evidence type="ECO:0000313" key="2">
    <source>
        <dbReference type="EMBL" id="KAK9510472.1"/>
    </source>
</evidence>
<sequence>MSDRRKQSNHPNSQKSDDQKTVRRKISKLIETIDDACNRLNNVSKKTSGQQRSSVVTIRNTLLRHREKLINASNENVENINQYFQDILQVISLEIERAFKELQRACGDKDDKIFPSWITKDFQ</sequence>
<dbReference type="AlphaFoldDB" id="A0AAW1DIY6"/>